<keyword evidence="3" id="KW-0444">Lipid biosynthesis</keyword>
<evidence type="ECO:0000259" key="12">
    <source>
        <dbReference type="PROSITE" id="PS50095"/>
    </source>
</evidence>
<gene>
    <name evidence="14" type="ORF">Adt_38625</name>
</gene>
<evidence type="ECO:0000313" key="15">
    <source>
        <dbReference type="Proteomes" id="UP001604336"/>
    </source>
</evidence>
<dbReference type="GO" id="GO:0051213">
    <property type="term" value="F:dioxygenase activity"/>
    <property type="evidence" value="ECO:0007669"/>
    <property type="project" value="UniProtKB-KW"/>
</dbReference>
<dbReference type="GO" id="GO:0031408">
    <property type="term" value="P:oxylipin biosynthetic process"/>
    <property type="evidence" value="ECO:0007669"/>
    <property type="project" value="UniProtKB-KW"/>
</dbReference>
<feature type="domain" description="PLAT" evidence="12">
    <location>
        <begin position="1"/>
        <end position="40"/>
    </location>
</feature>
<evidence type="ECO:0000256" key="1">
    <source>
        <dbReference type="ARBA" id="ARBA00009419"/>
    </source>
</evidence>
<dbReference type="PROSITE" id="PS51393">
    <property type="entry name" value="LIPOXYGENASE_3"/>
    <property type="match status" value="1"/>
</dbReference>
<dbReference type="Proteomes" id="UP001604336">
    <property type="component" value="Unassembled WGS sequence"/>
</dbReference>
<dbReference type="EMBL" id="JBFOLK010000012">
    <property type="protein sequence ID" value="KAL2470489.1"/>
    <property type="molecule type" value="Genomic_DNA"/>
</dbReference>
<comment type="caution">
    <text evidence="14">The sequence shown here is derived from an EMBL/GenBank/DDBJ whole genome shotgun (WGS) entry which is preliminary data.</text>
</comment>
<dbReference type="AlphaFoldDB" id="A0ABD1Q3Q6"/>
<dbReference type="PANTHER" id="PTHR11771">
    <property type="entry name" value="LIPOXYGENASE"/>
    <property type="match status" value="1"/>
</dbReference>
<comment type="caution">
    <text evidence="11">Lacks conserved residue(s) required for the propagation of feature annotation.</text>
</comment>
<keyword evidence="6" id="KW-0276">Fatty acid metabolism</keyword>
<organism evidence="14 15">
    <name type="scientific">Abeliophyllum distichum</name>
    <dbReference type="NCBI Taxonomy" id="126358"/>
    <lineage>
        <taxon>Eukaryota</taxon>
        <taxon>Viridiplantae</taxon>
        <taxon>Streptophyta</taxon>
        <taxon>Embryophyta</taxon>
        <taxon>Tracheophyta</taxon>
        <taxon>Spermatophyta</taxon>
        <taxon>Magnoliopsida</taxon>
        <taxon>eudicotyledons</taxon>
        <taxon>Gunneridae</taxon>
        <taxon>Pentapetalae</taxon>
        <taxon>asterids</taxon>
        <taxon>lamiids</taxon>
        <taxon>Lamiales</taxon>
        <taxon>Oleaceae</taxon>
        <taxon>Forsythieae</taxon>
        <taxon>Abeliophyllum</taxon>
    </lineage>
</organism>
<evidence type="ECO:0000256" key="6">
    <source>
        <dbReference type="ARBA" id="ARBA00022832"/>
    </source>
</evidence>
<evidence type="ECO:0000313" key="14">
    <source>
        <dbReference type="EMBL" id="KAL2470489.1"/>
    </source>
</evidence>
<evidence type="ECO:0000256" key="5">
    <source>
        <dbReference type="ARBA" id="ARBA00022767"/>
    </source>
</evidence>
<protein>
    <submittedName>
        <fullName evidence="14">Lipoxygenase 4</fullName>
    </submittedName>
</protein>
<dbReference type="SUPFAM" id="SSF49723">
    <property type="entry name" value="Lipase/lipooxygenase domain (PLAT/LH2 domain)"/>
    <property type="match status" value="1"/>
</dbReference>
<dbReference type="Gene3D" id="2.60.60.20">
    <property type="entry name" value="PLAT/LH2 domain"/>
    <property type="match status" value="1"/>
</dbReference>
<evidence type="ECO:0000259" key="13">
    <source>
        <dbReference type="PROSITE" id="PS51393"/>
    </source>
</evidence>
<dbReference type="PRINTS" id="PR00468">
    <property type="entry name" value="PLTLPOXGNASE"/>
</dbReference>
<dbReference type="GO" id="GO:0006633">
    <property type="term" value="P:fatty acid biosynthetic process"/>
    <property type="evidence" value="ECO:0007669"/>
    <property type="project" value="UniProtKB-KW"/>
</dbReference>
<evidence type="ECO:0000256" key="9">
    <source>
        <dbReference type="ARBA" id="ARBA00023098"/>
    </source>
</evidence>
<dbReference type="InterPro" id="IPR036226">
    <property type="entry name" value="LipOase_C_sf"/>
</dbReference>
<evidence type="ECO:0000256" key="2">
    <source>
        <dbReference type="ARBA" id="ARBA00011245"/>
    </source>
</evidence>
<proteinExistence type="inferred from homology"/>
<sequence>MFAENIVIDQKGLFGGTINVTCNSWIHSKFNNKEPRICFIDKSYLPSQTPSGLKSYREKELKILQGVGTGERKTFERIYDYDVYNDLGDPDSSDDLWRPVLGGKERPYPRRCRTGRARSKIDPLSESRSVSVYVPRDDSFSEVKQMSFSAKMFWSLLHALLPRIESSSDK</sequence>
<keyword evidence="15" id="KW-1185">Reference proteome</keyword>
<dbReference type="InterPro" id="IPR013819">
    <property type="entry name" value="LipOase_C"/>
</dbReference>
<evidence type="ECO:0000256" key="4">
    <source>
        <dbReference type="ARBA" id="ARBA00022723"/>
    </source>
</evidence>
<dbReference type="SUPFAM" id="SSF48484">
    <property type="entry name" value="Lipoxigenase"/>
    <property type="match status" value="1"/>
</dbReference>
<keyword evidence="10" id="KW-0275">Fatty acid biosynthesis</keyword>
<evidence type="ECO:0000256" key="3">
    <source>
        <dbReference type="ARBA" id="ARBA00022516"/>
    </source>
</evidence>
<dbReference type="InterPro" id="IPR001024">
    <property type="entry name" value="PLAT/LH2_dom"/>
</dbReference>
<dbReference type="GO" id="GO:0046872">
    <property type="term" value="F:metal ion binding"/>
    <property type="evidence" value="ECO:0007669"/>
    <property type="project" value="UniProtKB-KW"/>
</dbReference>
<accession>A0ABD1Q3Q6</accession>
<comment type="subunit">
    <text evidence="2">Monomer.</text>
</comment>
<keyword evidence="4" id="KW-0479">Metal-binding</keyword>
<dbReference type="Gene3D" id="4.10.375.10">
    <property type="entry name" value="Lipoxygenase-1, Domain 2"/>
    <property type="match status" value="1"/>
</dbReference>
<keyword evidence="9" id="KW-0443">Lipid metabolism</keyword>
<evidence type="ECO:0000256" key="7">
    <source>
        <dbReference type="ARBA" id="ARBA00022964"/>
    </source>
</evidence>
<keyword evidence="5" id="KW-0925">Oxylipin biosynthesis</keyword>
<dbReference type="Pfam" id="PF00305">
    <property type="entry name" value="Lipoxygenase"/>
    <property type="match status" value="1"/>
</dbReference>
<dbReference type="InterPro" id="IPR036392">
    <property type="entry name" value="PLAT/LH2_dom_sf"/>
</dbReference>
<comment type="similarity">
    <text evidence="1">Belongs to the lipoxygenase family.</text>
</comment>
<evidence type="ECO:0000256" key="8">
    <source>
        <dbReference type="ARBA" id="ARBA00023002"/>
    </source>
</evidence>
<reference evidence="15" key="1">
    <citation type="submission" date="2024-07" db="EMBL/GenBank/DDBJ databases">
        <title>Two chromosome-level genome assemblies of Korean endemic species Abeliophyllum distichum and Forsythia ovata (Oleaceae).</title>
        <authorList>
            <person name="Jang H."/>
        </authorList>
    </citation>
    <scope>NUCLEOTIDE SEQUENCE [LARGE SCALE GENOMIC DNA]</scope>
</reference>
<dbReference type="InterPro" id="IPR000907">
    <property type="entry name" value="LipOase"/>
</dbReference>
<evidence type="ECO:0000256" key="10">
    <source>
        <dbReference type="ARBA" id="ARBA00023160"/>
    </source>
</evidence>
<feature type="domain" description="Lipoxygenase" evidence="13">
    <location>
        <begin position="43"/>
        <end position="170"/>
    </location>
</feature>
<dbReference type="PROSITE" id="PS50095">
    <property type="entry name" value="PLAT"/>
    <property type="match status" value="1"/>
</dbReference>
<keyword evidence="8" id="KW-0560">Oxidoreductase</keyword>
<name>A0ABD1Q3Q6_9LAMI</name>
<dbReference type="InterPro" id="IPR001246">
    <property type="entry name" value="LipOase_plant"/>
</dbReference>
<evidence type="ECO:0000256" key="11">
    <source>
        <dbReference type="PROSITE-ProRule" id="PRU00152"/>
    </source>
</evidence>
<keyword evidence="7" id="KW-0223">Dioxygenase</keyword>